<name>A0AAV7PHM1_PLEWA</name>
<evidence type="ECO:0000256" key="1">
    <source>
        <dbReference type="SAM" id="MobiDB-lite"/>
    </source>
</evidence>
<proteinExistence type="predicted"/>
<accession>A0AAV7PHM1</accession>
<evidence type="ECO:0000313" key="2">
    <source>
        <dbReference type="EMBL" id="KAJ1126699.1"/>
    </source>
</evidence>
<comment type="caution">
    <text evidence="2">The sequence shown here is derived from an EMBL/GenBank/DDBJ whole genome shotgun (WGS) entry which is preliminary data.</text>
</comment>
<dbReference type="AlphaFoldDB" id="A0AAV7PHM1"/>
<organism evidence="2 3">
    <name type="scientific">Pleurodeles waltl</name>
    <name type="common">Iberian ribbed newt</name>
    <dbReference type="NCBI Taxonomy" id="8319"/>
    <lineage>
        <taxon>Eukaryota</taxon>
        <taxon>Metazoa</taxon>
        <taxon>Chordata</taxon>
        <taxon>Craniata</taxon>
        <taxon>Vertebrata</taxon>
        <taxon>Euteleostomi</taxon>
        <taxon>Amphibia</taxon>
        <taxon>Batrachia</taxon>
        <taxon>Caudata</taxon>
        <taxon>Salamandroidea</taxon>
        <taxon>Salamandridae</taxon>
        <taxon>Pleurodelinae</taxon>
        <taxon>Pleurodeles</taxon>
    </lineage>
</organism>
<evidence type="ECO:0000313" key="3">
    <source>
        <dbReference type="Proteomes" id="UP001066276"/>
    </source>
</evidence>
<sequence>MTADSPQRPEHPGPLNAQTPDPAEGSRFSVHTRPLSTDARRRRPHASTAASPLLSQTDRLPVQCPASCTLVRCPVLGLSAPRTGC</sequence>
<dbReference type="Proteomes" id="UP001066276">
    <property type="component" value="Chromosome 7"/>
</dbReference>
<feature type="region of interest" description="Disordered" evidence="1">
    <location>
        <begin position="1"/>
        <end position="54"/>
    </location>
</feature>
<gene>
    <name evidence="2" type="ORF">NDU88_005105</name>
</gene>
<keyword evidence="3" id="KW-1185">Reference proteome</keyword>
<dbReference type="EMBL" id="JANPWB010000011">
    <property type="protein sequence ID" value="KAJ1126699.1"/>
    <property type="molecule type" value="Genomic_DNA"/>
</dbReference>
<protein>
    <submittedName>
        <fullName evidence="2">Uncharacterized protein</fullName>
    </submittedName>
</protein>
<reference evidence="2" key="1">
    <citation type="journal article" date="2022" name="bioRxiv">
        <title>Sequencing and chromosome-scale assembly of the giantPleurodeles waltlgenome.</title>
        <authorList>
            <person name="Brown T."/>
            <person name="Elewa A."/>
            <person name="Iarovenko S."/>
            <person name="Subramanian E."/>
            <person name="Araus A.J."/>
            <person name="Petzold A."/>
            <person name="Susuki M."/>
            <person name="Suzuki K.-i.T."/>
            <person name="Hayashi T."/>
            <person name="Toyoda A."/>
            <person name="Oliveira C."/>
            <person name="Osipova E."/>
            <person name="Leigh N.D."/>
            <person name="Simon A."/>
            <person name="Yun M.H."/>
        </authorList>
    </citation>
    <scope>NUCLEOTIDE SEQUENCE</scope>
    <source>
        <strain evidence="2">20211129_DDA</strain>
        <tissue evidence="2">Liver</tissue>
    </source>
</reference>